<dbReference type="Proteomes" id="UP000606653">
    <property type="component" value="Unassembled WGS sequence"/>
</dbReference>
<feature type="transmembrane region" description="Helical" evidence="2">
    <location>
        <begin position="48"/>
        <end position="72"/>
    </location>
</feature>
<dbReference type="PANTHER" id="PTHR43798:SF33">
    <property type="entry name" value="HYDROLASE, PUTATIVE (AFU_ORTHOLOGUE AFUA_2G14860)-RELATED"/>
    <property type="match status" value="1"/>
</dbReference>
<evidence type="ECO:0000256" key="2">
    <source>
        <dbReference type="SAM" id="Phobius"/>
    </source>
</evidence>
<reference evidence="5" key="1">
    <citation type="journal article" date="2019" name="Int. J. Syst. Evol. Microbiol.">
        <title>The Global Catalogue of Microorganisms (GCM) 10K type strain sequencing project: providing services to taxonomists for standard genome sequencing and annotation.</title>
        <authorList>
            <consortium name="The Broad Institute Genomics Platform"/>
            <consortium name="The Broad Institute Genome Sequencing Center for Infectious Disease"/>
            <person name="Wu L."/>
            <person name="Ma J."/>
        </authorList>
    </citation>
    <scope>NUCLEOTIDE SEQUENCE [LARGE SCALE GENOMIC DNA]</scope>
    <source>
        <strain evidence="5">CGMCC 1.6964</strain>
    </source>
</reference>
<dbReference type="InterPro" id="IPR029058">
    <property type="entry name" value="AB_hydrolase_fold"/>
</dbReference>
<dbReference type="Gene3D" id="3.40.50.1820">
    <property type="entry name" value="alpha/beta hydrolase"/>
    <property type="match status" value="1"/>
</dbReference>
<feature type="region of interest" description="Disordered" evidence="1">
    <location>
        <begin position="17"/>
        <end position="38"/>
    </location>
</feature>
<dbReference type="PANTHER" id="PTHR43798">
    <property type="entry name" value="MONOACYLGLYCEROL LIPASE"/>
    <property type="match status" value="1"/>
</dbReference>
<dbReference type="SUPFAM" id="SSF53474">
    <property type="entry name" value="alpha/beta-Hydrolases"/>
    <property type="match status" value="1"/>
</dbReference>
<keyword evidence="4" id="KW-0378">Hydrolase</keyword>
<name>A0ABQ2KVI1_9BACL</name>
<evidence type="ECO:0000313" key="5">
    <source>
        <dbReference type="Proteomes" id="UP000606653"/>
    </source>
</evidence>
<keyword evidence="2" id="KW-0812">Transmembrane</keyword>
<organism evidence="4 5">
    <name type="scientific">Saccharibacillus kuerlensis</name>
    <dbReference type="NCBI Taxonomy" id="459527"/>
    <lineage>
        <taxon>Bacteria</taxon>
        <taxon>Bacillati</taxon>
        <taxon>Bacillota</taxon>
        <taxon>Bacilli</taxon>
        <taxon>Bacillales</taxon>
        <taxon>Paenibacillaceae</taxon>
        <taxon>Saccharibacillus</taxon>
    </lineage>
</organism>
<evidence type="ECO:0000259" key="3">
    <source>
        <dbReference type="Pfam" id="PF00561"/>
    </source>
</evidence>
<dbReference type="InterPro" id="IPR050266">
    <property type="entry name" value="AB_hydrolase_sf"/>
</dbReference>
<accession>A0ABQ2KVI1</accession>
<dbReference type="GO" id="GO:0016787">
    <property type="term" value="F:hydrolase activity"/>
    <property type="evidence" value="ECO:0007669"/>
    <property type="project" value="UniProtKB-KW"/>
</dbReference>
<keyword evidence="2" id="KW-0472">Membrane</keyword>
<proteinExistence type="predicted"/>
<dbReference type="Pfam" id="PF00561">
    <property type="entry name" value="Abhydrolase_1"/>
    <property type="match status" value="1"/>
</dbReference>
<evidence type="ECO:0000256" key="1">
    <source>
        <dbReference type="SAM" id="MobiDB-lite"/>
    </source>
</evidence>
<keyword evidence="5" id="KW-1185">Reference proteome</keyword>
<comment type="caution">
    <text evidence="4">The sequence shown here is derived from an EMBL/GenBank/DDBJ whole genome shotgun (WGS) entry which is preliminary data.</text>
</comment>
<sequence>MGPEERIKRRAEMEQLVSQANAGLPEEPTGPAGPEKSVKKKRSLFRRLFMGVGWGLILVLLLLLAGFVYQWMGEREDRQAYIAPGQHVEVDGRRMHVYHEEKPGKAADEGTVVLIAGWGTANPYADFSPVYEFLRNQAAFAVVDRFGYGYSDVTDEKRDIDRMTEELHEGLEKAGVQPPYVLTAHSLGSLEAIRYAQRYPEEVKGIVTIDSGSPEFYQTFPARTLQLQRVAIKSGLVRALYHINGFDAYLNGQRNGLRLLSPEMKEQERLATLLVALNDNVTDEVRRAAANADKLVEDKQRLEVPIIQLFADQFGEVTDEWLDSQRQFGESWSADSKMTVVQGSAHSIQAYHPESVAEAALELVD</sequence>
<gene>
    <name evidence="4" type="ORF">GCM10010969_08500</name>
</gene>
<evidence type="ECO:0000313" key="4">
    <source>
        <dbReference type="EMBL" id="GGN94104.1"/>
    </source>
</evidence>
<feature type="domain" description="AB hydrolase-1" evidence="3">
    <location>
        <begin position="111"/>
        <end position="217"/>
    </location>
</feature>
<protein>
    <submittedName>
        <fullName evidence="4">Hydrolase</fullName>
    </submittedName>
</protein>
<dbReference type="InterPro" id="IPR000073">
    <property type="entry name" value="AB_hydrolase_1"/>
</dbReference>
<dbReference type="EMBL" id="BMLN01000002">
    <property type="protein sequence ID" value="GGN94104.1"/>
    <property type="molecule type" value="Genomic_DNA"/>
</dbReference>
<dbReference type="RefSeq" id="WP_018978663.1">
    <property type="nucleotide sequence ID" value="NZ_BMLN01000002.1"/>
</dbReference>
<keyword evidence="2" id="KW-1133">Transmembrane helix</keyword>